<sequence>MKKSNQIRPVRQAILWGIISLVAYLALFLNQEFVTHYFAQGGVFAIAVVLTAMAFSFIHGAFASYLLETLGIRPLKKGVH</sequence>
<evidence type="ECO:0000313" key="3">
    <source>
        <dbReference type="Proteomes" id="UP001225644"/>
    </source>
</evidence>
<keyword evidence="1" id="KW-0812">Transmembrane</keyword>
<proteinExistence type="predicted"/>
<keyword evidence="1" id="KW-0472">Membrane</keyword>
<organism evidence="2 3">
    <name type="scientific">Desulfofundulus luciae</name>
    <dbReference type="NCBI Taxonomy" id="74702"/>
    <lineage>
        <taxon>Bacteria</taxon>
        <taxon>Bacillati</taxon>
        <taxon>Bacillota</taxon>
        <taxon>Clostridia</taxon>
        <taxon>Eubacteriales</taxon>
        <taxon>Peptococcaceae</taxon>
        <taxon>Desulfofundulus</taxon>
    </lineage>
</organism>
<gene>
    <name evidence="2" type="ORF">J2Z49_001872</name>
</gene>
<keyword evidence="3" id="KW-1185">Reference proteome</keyword>
<comment type="caution">
    <text evidence="2">The sequence shown here is derived from an EMBL/GenBank/DDBJ whole genome shotgun (WGS) entry which is preliminary data.</text>
</comment>
<evidence type="ECO:0000256" key="1">
    <source>
        <dbReference type="SAM" id="Phobius"/>
    </source>
</evidence>
<evidence type="ECO:0000313" key="2">
    <source>
        <dbReference type="EMBL" id="MDQ0286755.1"/>
    </source>
</evidence>
<feature type="transmembrane region" description="Helical" evidence="1">
    <location>
        <begin position="42"/>
        <end position="67"/>
    </location>
</feature>
<feature type="transmembrane region" description="Helical" evidence="1">
    <location>
        <begin position="12"/>
        <end position="30"/>
    </location>
</feature>
<keyword evidence="1" id="KW-1133">Transmembrane helix</keyword>
<name>A0ABU0B219_9FIRM</name>
<dbReference type="RefSeq" id="WP_307402333.1">
    <property type="nucleotide sequence ID" value="NZ_JAUSUX010000013.1"/>
</dbReference>
<protein>
    <submittedName>
        <fullName evidence="2">Multisubunit Na+/H+ antiporter MnhB subunit</fullName>
    </submittedName>
</protein>
<reference evidence="2 3" key="1">
    <citation type="submission" date="2023-07" db="EMBL/GenBank/DDBJ databases">
        <title>Genomic Encyclopedia of Type Strains, Phase IV (KMG-IV): sequencing the most valuable type-strain genomes for metagenomic binning, comparative biology and taxonomic classification.</title>
        <authorList>
            <person name="Goeker M."/>
        </authorList>
    </citation>
    <scope>NUCLEOTIDE SEQUENCE [LARGE SCALE GENOMIC DNA]</scope>
    <source>
        <strain evidence="2 3">DSM 12396</strain>
    </source>
</reference>
<dbReference type="Proteomes" id="UP001225644">
    <property type="component" value="Unassembled WGS sequence"/>
</dbReference>
<dbReference type="EMBL" id="JAUSUX010000013">
    <property type="protein sequence ID" value="MDQ0286755.1"/>
    <property type="molecule type" value="Genomic_DNA"/>
</dbReference>
<accession>A0ABU0B219</accession>